<keyword evidence="2" id="KW-1185">Reference proteome</keyword>
<dbReference type="OrthoDB" id="5188397at2"/>
<organism evidence="1 2">
    <name type="scientific">Streptomyces actuosus</name>
    <dbReference type="NCBI Taxonomy" id="1885"/>
    <lineage>
        <taxon>Bacteria</taxon>
        <taxon>Bacillati</taxon>
        <taxon>Actinomycetota</taxon>
        <taxon>Actinomycetes</taxon>
        <taxon>Kitasatosporales</taxon>
        <taxon>Streptomycetaceae</taxon>
        <taxon>Streptomyces</taxon>
    </lineage>
</organism>
<sequence length="74" mass="7566">MVLKGRTTAELADAVLPALTSTVTVLKEQGEAPAADFRSTVLIALESAARSTKGGPGPAVTDMIRKITEALDAA</sequence>
<protein>
    <submittedName>
        <fullName evidence="1">Uncharacterized protein</fullName>
    </submittedName>
</protein>
<dbReference type="AlphaFoldDB" id="A0A2U9P1U9"/>
<gene>
    <name evidence="1" type="ORF">DMT42_15400</name>
</gene>
<reference evidence="1 2" key="1">
    <citation type="submission" date="2018-06" db="EMBL/GenBank/DDBJ databases">
        <title>The complete genome sequence of a nosiheptide producer Streptomyces actuosus ATCC 25421: deducing the ability of producing a new class III lantibiotics.</title>
        <authorList>
            <person name="Liu W."/>
            <person name="Sun F."/>
            <person name="Hu Y."/>
        </authorList>
    </citation>
    <scope>NUCLEOTIDE SEQUENCE [LARGE SCALE GENOMIC DNA]</scope>
    <source>
        <strain evidence="1 2">ATCC 25421</strain>
    </source>
</reference>
<evidence type="ECO:0000313" key="2">
    <source>
        <dbReference type="Proteomes" id="UP000247634"/>
    </source>
</evidence>
<proteinExistence type="predicted"/>
<dbReference type="Proteomes" id="UP000247634">
    <property type="component" value="Chromosome"/>
</dbReference>
<accession>A0A2U9P1U9</accession>
<dbReference type="EMBL" id="CP029788">
    <property type="protein sequence ID" value="AWT43566.1"/>
    <property type="molecule type" value="Genomic_DNA"/>
</dbReference>
<name>A0A2U9P1U9_STRAS</name>
<evidence type="ECO:0000313" key="1">
    <source>
        <dbReference type="EMBL" id="AWT43566.1"/>
    </source>
</evidence>
<dbReference type="KEGG" id="sact:DMT42_15400"/>
<dbReference type="RefSeq" id="WP_110628483.1">
    <property type="nucleotide sequence ID" value="NZ_CP029788.1"/>
</dbReference>